<feature type="domain" description="HTH LytTR-type" evidence="5">
    <location>
        <begin position="42"/>
        <end position="146"/>
    </location>
</feature>
<evidence type="ECO:0000256" key="4">
    <source>
        <dbReference type="ARBA" id="ARBA00023163"/>
    </source>
</evidence>
<evidence type="ECO:0000256" key="1">
    <source>
        <dbReference type="ARBA" id="ARBA00022490"/>
    </source>
</evidence>
<dbReference type="EMBL" id="CP027776">
    <property type="protein sequence ID" value="AVP65935.1"/>
    <property type="molecule type" value="Genomic_DNA"/>
</dbReference>
<dbReference type="PROSITE" id="PS50930">
    <property type="entry name" value="HTH_LYTTR"/>
    <property type="match status" value="1"/>
</dbReference>
<organism evidence="6 7">
    <name type="scientific">Clostridium botulinum</name>
    <dbReference type="NCBI Taxonomy" id="1491"/>
    <lineage>
        <taxon>Bacteria</taxon>
        <taxon>Bacillati</taxon>
        <taxon>Bacillota</taxon>
        <taxon>Clostridia</taxon>
        <taxon>Eubacteriales</taxon>
        <taxon>Clostridiaceae</taxon>
        <taxon>Clostridium</taxon>
    </lineage>
</organism>
<evidence type="ECO:0000256" key="3">
    <source>
        <dbReference type="ARBA" id="ARBA00023125"/>
    </source>
</evidence>
<dbReference type="Pfam" id="PF04397">
    <property type="entry name" value="LytTR"/>
    <property type="match status" value="1"/>
</dbReference>
<dbReference type="SMART" id="SM00850">
    <property type="entry name" value="LytTR"/>
    <property type="match status" value="1"/>
</dbReference>
<reference evidence="6 7" key="1">
    <citation type="submission" date="2018-01" db="EMBL/GenBank/DDBJ databases">
        <title>Genetic Diversity of Clostridium botulinum in seafood.</title>
        <authorList>
            <person name="Athira V."/>
            <person name="Arun Jyothi P.V."/>
            <person name="Lalitha K.V."/>
            <person name="Joseph T.C."/>
        </authorList>
    </citation>
    <scope>NUCLEOTIDE SEQUENCE [LARGE SCALE GENOMIC DNA]</scope>
    <source>
        <strain evidence="6 7">Mfbjulcb5</strain>
    </source>
</reference>
<keyword evidence="4" id="KW-0804">Transcription</keyword>
<dbReference type="Proteomes" id="UP000238070">
    <property type="component" value="Chromosome"/>
</dbReference>
<keyword evidence="2" id="KW-0805">Transcription regulation</keyword>
<dbReference type="PANTHER" id="PTHR37299">
    <property type="entry name" value="TRANSCRIPTIONAL REGULATOR-RELATED"/>
    <property type="match status" value="1"/>
</dbReference>
<dbReference type="GO" id="GO:0003677">
    <property type="term" value="F:DNA binding"/>
    <property type="evidence" value="ECO:0007669"/>
    <property type="project" value="UniProtKB-KW"/>
</dbReference>
<accession>A0AAU8Z4Q0</accession>
<evidence type="ECO:0000313" key="7">
    <source>
        <dbReference type="Proteomes" id="UP000238070"/>
    </source>
</evidence>
<proteinExistence type="predicted"/>
<evidence type="ECO:0000256" key="2">
    <source>
        <dbReference type="ARBA" id="ARBA00023015"/>
    </source>
</evidence>
<name>A0AAU8Z4Q0_CLOBO</name>
<dbReference type="Gene3D" id="2.40.50.1020">
    <property type="entry name" value="LytTr DNA-binding domain"/>
    <property type="match status" value="1"/>
</dbReference>
<evidence type="ECO:0000313" key="6">
    <source>
        <dbReference type="EMBL" id="AVP65935.1"/>
    </source>
</evidence>
<evidence type="ECO:0000259" key="5">
    <source>
        <dbReference type="PROSITE" id="PS50930"/>
    </source>
</evidence>
<gene>
    <name evidence="6" type="ORF">C3B64_17465</name>
</gene>
<dbReference type="GO" id="GO:0000156">
    <property type="term" value="F:phosphorelay response regulator activity"/>
    <property type="evidence" value="ECO:0007669"/>
    <property type="project" value="InterPro"/>
</dbReference>
<dbReference type="InterPro" id="IPR046947">
    <property type="entry name" value="LytR-like"/>
</dbReference>
<sequence length="149" mass="17618">MKIDIQIDDNSKETRVVIYTSEITEEVQAILNNLKRVQQKYILGMKDERIYILNPDEISFFYSEKGKVFAQTHNLIYEIKEKLYKLEENLKGTSFVRISKSAIANVDKIKNLEILFNGNMCINFFDGKQEYISRRYMKKIREYLNIGGK</sequence>
<protein>
    <submittedName>
        <fullName evidence="6">LytTR family transcriptional regulator</fullName>
    </submittedName>
</protein>
<dbReference type="AlphaFoldDB" id="A0AAU8Z4Q0"/>
<keyword evidence="1" id="KW-0963">Cytoplasm</keyword>
<keyword evidence="3" id="KW-0238">DNA-binding</keyword>
<dbReference type="PANTHER" id="PTHR37299:SF2">
    <property type="entry name" value="HTH LYTTR-TYPE DOMAIN-CONTAINING PROTEIN"/>
    <property type="match status" value="1"/>
</dbReference>
<dbReference type="InterPro" id="IPR007492">
    <property type="entry name" value="LytTR_DNA-bd_dom"/>
</dbReference>